<reference evidence="2 3" key="1">
    <citation type="submission" date="2013-07" db="EMBL/GenBank/DDBJ databases">
        <title>Draft genome sequence of Pseudoalteromonas luteoviolacea 2ta16.</title>
        <authorList>
            <person name="Allen E.E."/>
            <person name="Azam F."/>
            <person name="Podell S."/>
        </authorList>
    </citation>
    <scope>NUCLEOTIDE SEQUENCE [LARGE SCALE GENOMIC DNA]</scope>
    <source>
        <strain evidence="2 3">2ta16</strain>
    </source>
</reference>
<organism evidence="2 3">
    <name type="scientific">Pseudoalteromonas luteoviolacea (strain 2ta16)</name>
    <dbReference type="NCBI Taxonomy" id="1353533"/>
    <lineage>
        <taxon>Bacteria</taxon>
        <taxon>Pseudomonadati</taxon>
        <taxon>Pseudomonadota</taxon>
        <taxon>Gammaproteobacteria</taxon>
        <taxon>Alteromonadales</taxon>
        <taxon>Pseudoalteromonadaceae</taxon>
        <taxon>Pseudoalteromonas</taxon>
    </lineage>
</organism>
<dbReference type="PATRIC" id="fig|1353533.3.peg.527"/>
<evidence type="ECO:0000313" key="3">
    <source>
        <dbReference type="Proteomes" id="UP000017820"/>
    </source>
</evidence>
<proteinExistence type="predicted"/>
<comment type="caution">
    <text evidence="2">The sequence shown here is derived from an EMBL/GenBank/DDBJ whole genome shotgun (WGS) entry which is preliminary data.</text>
</comment>
<feature type="chain" id="PRO_5004717735" description="DUF4855 domain-containing protein" evidence="1">
    <location>
        <begin position="21"/>
        <end position="391"/>
    </location>
</feature>
<evidence type="ECO:0000313" key="2">
    <source>
        <dbReference type="EMBL" id="ESP94971.1"/>
    </source>
</evidence>
<gene>
    <name evidence="2" type="ORF">PL2TA16_04527</name>
</gene>
<dbReference type="Proteomes" id="UP000017820">
    <property type="component" value="Unassembled WGS sequence"/>
</dbReference>
<feature type="signal peptide" evidence="1">
    <location>
        <begin position="1"/>
        <end position="20"/>
    </location>
</feature>
<keyword evidence="1" id="KW-0732">Signal</keyword>
<evidence type="ECO:0008006" key="4">
    <source>
        <dbReference type="Google" id="ProtNLM"/>
    </source>
</evidence>
<evidence type="ECO:0000256" key="1">
    <source>
        <dbReference type="SAM" id="SignalP"/>
    </source>
</evidence>
<accession>V4HBY5</accession>
<dbReference type="EMBL" id="AUSV01000008">
    <property type="protein sequence ID" value="ESP94971.1"/>
    <property type="molecule type" value="Genomic_DNA"/>
</dbReference>
<dbReference type="AlphaFoldDB" id="V4HBY5"/>
<name>V4HBY5_PSEL2</name>
<sequence>MKKILLQLCLLLVISSNSSAKENSMIWYVGHMDGSGNKVPMLTSSHLNSLGNVTEFIISPTYSEKNISYASYRFNQGAYYSYGQYILDIENTLVTINNNNPNTKVWISTPPIIQKNCQVCLIDKLHYYPSKTSDVNAFLVDLKLAIENKLGTSFWENNVSGIYLYDEGLKAAHVNSKMTNYVKALARYVDTTYNQKKLMWAPYYNLENGSSQARIISSWLSTNAFDRIDIQPNVIFRSNIIHNSKATTCNSAIKLDEQFCEPDKTALSTIKSWVASQSVNGVRNPRVEIGVVMELENTFDSRVYSSLPKFDPGKTLEKTQRYYANYVKTFQQFVGNKNFTFYAGTASWLNFTPALSNCINDFYDGVNENGLSITWSDNQVFEAPACTRHYY</sequence>
<protein>
    <recommendedName>
        <fullName evidence="4">DUF4855 domain-containing protein</fullName>
    </recommendedName>
</protein>